<dbReference type="Proteomes" id="UP000066376">
    <property type="component" value="Chromosome"/>
</dbReference>
<feature type="coiled-coil region" evidence="1">
    <location>
        <begin position="74"/>
        <end position="178"/>
    </location>
</feature>
<dbReference type="GeneID" id="28489997"/>
<evidence type="ECO:0000313" key="3">
    <source>
        <dbReference type="Proteomes" id="UP000066376"/>
    </source>
</evidence>
<protein>
    <submittedName>
        <fullName evidence="2">Uncharacterized protein</fullName>
    </submittedName>
</protein>
<reference evidence="3" key="2">
    <citation type="submission" date="2016-02" db="EMBL/GenBank/DDBJ databases">
        <title>The draft genome sequence of the rumen methanogen Methanobrevibacter olleyae YLM1.</title>
        <authorList>
            <consortium name="New Zealand Agricultural Greenhouse Gas Research Centre/Pastoral Greenhouse Gas Research Consortium"/>
            <person name="Kelly W.J."/>
            <person name="Li D."/>
            <person name="Lambie S.C."/>
            <person name="Attwood G.T."/>
            <person name="Altermann E."/>
            <person name="Leahy S.C."/>
        </authorList>
    </citation>
    <scope>NUCLEOTIDE SEQUENCE [LARGE SCALE GENOMIC DNA]</scope>
    <source>
        <strain evidence="3">YLM1</strain>
    </source>
</reference>
<accession>A0A126R2N0</accession>
<keyword evidence="1" id="KW-0175">Coiled coil</keyword>
<dbReference type="Gene3D" id="1.10.287.1490">
    <property type="match status" value="1"/>
</dbReference>
<gene>
    <name evidence="2" type="ORF">YLM1_1684</name>
</gene>
<keyword evidence="3" id="KW-1185">Reference proteome</keyword>
<dbReference type="AlphaFoldDB" id="A0A126R2N0"/>
<sequence length="256" mass="30124">MDFVKGVVKKYFRSYNRTLKDGTKKTYKTEQIQVTIPKSDNIFEDKEEVIILSSSQSEEIEDSIEMQRALELFNTMVEDDNQQLEDELNKLKGELEINNSKIDDYNSKIKDLKLELEEYNKKNHFLEDKCSDLKMQIEEDKATIESLESKIKDKNFIISDLNDNLNKLNEKIDAKNSSLLGSNFIGESNEDDVIALSPIQSIADYDYTHYIDLQRQYIALLNKYEKSQEDLYNEKVKVIHYKNLLDKFKNFILRIQ</sequence>
<evidence type="ECO:0000313" key="2">
    <source>
        <dbReference type="EMBL" id="AMK16239.1"/>
    </source>
</evidence>
<name>A0A126R2N0_METOL</name>
<organism evidence="2 3">
    <name type="scientific">Methanobrevibacter olleyae</name>
    <dbReference type="NCBI Taxonomy" id="294671"/>
    <lineage>
        <taxon>Archaea</taxon>
        <taxon>Methanobacteriati</taxon>
        <taxon>Methanobacteriota</taxon>
        <taxon>Methanomada group</taxon>
        <taxon>Methanobacteria</taxon>
        <taxon>Methanobacteriales</taxon>
        <taxon>Methanobacteriaceae</taxon>
        <taxon>Methanobrevibacter</taxon>
    </lineage>
</organism>
<reference evidence="2 3" key="1">
    <citation type="journal article" date="2016" name="Genome Announc.">
        <title>Draft Genome Sequence of the Rumen Methanogen Methanobrevibacter olleyae YLM1.</title>
        <authorList>
            <person name="Kelly W.J."/>
            <person name="Li D."/>
            <person name="Lambie S.C."/>
            <person name="Cox F."/>
            <person name="Attwood G.T."/>
            <person name="Altermann E."/>
            <person name="Leahy S.C."/>
        </authorList>
    </citation>
    <scope>NUCLEOTIDE SEQUENCE [LARGE SCALE GENOMIC DNA]</scope>
    <source>
        <strain evidence="2 3">YLM1</strain>
    </source>
</reference>
<dbReference type="SUPFAM" id="SSF57997">
    <property type="entry name" value="Tropomyosin"/>
    <property type="match status" value="1"/>
</dbReference>
<dbReference type="PATRIC" id="fig|294671.3.peg.1750"/>
<dbReference type="RefSeq" id="WP_067148494.1">
    <property type="nucleotide sequence ID" value="NZ_CP014265.1"/>
</dbReference>
<proteinExistence type="predicted"/>
<evidence type="ECO:0000256" key="1">
    <source>
        <dbReference type="SAM" id="Coils"/>
    </source>
</evidence>
<dbReference type="EMBL" id="CP014265">
    <property type="protein sequence ID" value="AMK16239.1"/>
    <property type="molecule type" value="Genomic_DNA"/>
</dbReference>
<dbReference type="KEGG" id="mol:YLM1_1684"/>